<dbReference type="Proteomes" id="UP000542695">
    <property type="component" value="Unassembled WGS sequence"/>
</dbReference>
<reference evidence="1 2" key="1">
    <citation type="submission" date="2020-04" db="EMBL/GenBank/DDBJ databases">
        <title>Molecular characterization of pseudomonads from Agaricus bisporus reveal novel blotch 2 pathogens in Western Europe.</title>
        <authorList>
            <person name="Taparia T."/>
            <person name="Krijger M."/>
            <person name="Haynes E."/>
            <person name="Elpinstone J.G."/>
            <person name="Noble R."/>
            <person name="Van Der Wolf J."/>
        </authorList>
    </citation>
    <scope>NUCLEOTIDE SEQUENCE [LARGE SCALE GENOMIC DNA]</scope>
    <source>
        <strain evidence="1 2">P7765</strain>
    </source>
</reference>
<feature type="non-terminal residue" evidence="1">
    <location>
        <position position="1"/>
    </location>
</feature>
<gene>
    <name evidence="1" type="ORF">HX798_26140</name>
</gene>
<dbReference type="EMBL" id="JACARV010000100">
    <property type="protein sequence ID" value="NWC83742.1"/>
    <property type="molecule type" value="Genomic_DNA"/>
</dbReference>
<protein>
    <submittedName>
        <fullName evidence="1">IS256 family transposase</fullName>
    </submittedName>
</protein>
<comment type="caution">
    <text evidence="1">The sequence shown here is derived from an EMBL/GenBank/DDBJ whole genome shotgun (WGS) entry which is preliminary data.</text>
</comment>
<dbReference type="AlphaFoldDB" id="A0A7Y7ZG59"/>
<sequence>ITRLVGAMLLEQNDEWCLQRRYMQLEAFEAVSDNPQAKLSAVIN</sequence>
<evidence type="ECO:0000313" key="2">
    <source>
        <dbReference type="Proteomes" id="UP000542695"/>
    </source>
</evidence>
<evidence type="ECO:0000313" key="1">
    <source>
        <dbReference type="EMBL" id="NWC83742.1"/>
    </source>
</evidence>
<name>A0A7Y7ZG59_PSEPU</name>
<organism evidence="1 2">
    <name type="scientific">Pseudomonas putida</name>
    <name type="common">Arthrobacter siderocapsulatus</name>
    <dbReference type="NCBI Taxonomy" id="303"/>
    <lineage>
        <taxon>Bacteria</taxon>
        <taxon>Pseudomonadati</taxon>
        <taxon>Pseudomonadota</taxon>
        <taxon>Gammaproteobacteria</taxon>
        <taxon>Pseudomonadales</taxon>
        <taxon>Pseudomonadaceae</taxon>
        <taxon>Pseudomonas</taxon>
    </lineage>
</organism>
<accession>A0A7Y7ZG59</accession>
<proteinExistence type="predicted"/>